<proteinExistence type="predicted"/>
<dbReference type="EMBL" id="UZAG01006341">
    <property type="protein sequence ID" value="VDO18389.1"/>
    <property type="molecule type" value="Genomic_DNA"/>
</dbReference>
<gene>
    <name evidence="2" type="ORF">BTMF_LOCUS5702</name>
</gene>
<feature type="compositionally biased region" description="Polar residues" evidence="1">
    <location>
        <begin position="150"/>
        <end position="166"/>
    </location>
</feature>
<dbReference type="AlphaFoldDB" id="A0A0R3QJ77"/>
<evidence type="ECO:0000313" key="4">
    <source>
        <dbReference type="WBParaSite" id="BTMF_0000647401-mRNA-1"/>
    </source>
</evidence>
<reference evidence="4" key="1">
    <citation type="submission" date="2017-02" db="UniProtKB">
        <authorList>
            <consortium name="WormBaseParasite"/>
        </authorList>
    </citation>
    <scope>IDENTIFICATION</scope>
</reference>
<feature type="region of interest" description="Disordered" evidence="1">
    <location>
        <begin position="145"/>
        <end position="181"/>
    </location>
</feature>
<evidence type="ECO:0000313" key="2">
    <source>
        <dbReference type="EMBL" id="VDO18389.1"/>
    </source>
</evidence>
<organism evidence="4">
    <name type="scientific">Brugia timori</name>
    <dbReference type="NCBI Taxonomy" id="42155"/>
    <lineage>
        <taxon>Eukaryota</taxon>
        <taxon>Metazoa</taxon>
        <taxon>Ecdysozoa</taxon>
        <taxon>Nematoda</taxon>
        <taxon>Chromadorea</taxon>
        <taxon>Rhabditida</taxon>
        <taxon>Spirurina</taxon>
        <taxon>Spiruromorpha</taxon>
        <taxon>Filarioidea</taxon>
        <taxon>Onchocercidae</taxon>
        <taxon>Brugia</taxon>
    </lineage>
</organism>
<dbReference type="WBParaSite" id="BTMF_0000647401-mRNA-1">
    <property type="protein sequence ID" value="BTMF_0000647401-mRNA-1"/>
    <property type="gene ID" value="BTMF_0000647401"/>
</dbReference>
<evidence type="ECO:0000313" key="3">
    <source>
        <dbReference type="Proteomes" id="UP000280834"/>
    </source>
</evidence>
<name>A0A0R3QJ77_9BILA</name>
<sequence length="181" mass="20258">MSLPNSFEDEPLINLNSTLEEGDSIFDFNLESEDEEKIENEAIKKDLNILSEANQIVDDTFLEFGLLNKDSIDVANKINEPPLPLRRRLSKAEEELKSRSETGHEVLHFRERLKSKVDSSENRIGLKRFLGPNQPLISFELSAIEEKSGESGNSSRSTIVGTSAENNMAGKSVDPPLENNQ</sequence>
<keyword evidence="3" id="KW-1185">Reference proteome</keyword>
<reference evidence="2 3" key="2">
    <citation type="submission" date="2018-11" db="EMBL/GenBank/DDBJ databases">
        <authorList>
            <consortium name="Pathogen Informatics"/>
        </authorList>
    </citation>
    <scope>NUCLEOTIDE SEQUENCE [LARGE SCALE GENOMIC DNA]</scope>
</reference>
<protein>
    <submittedName>
        <fullName evidence="2 4">Uncharacterized protein</fullName>
    </submittedName>
</protein>
<dbReference type="Proteomes" id="UP000280834">
    <property type="component" value="Unassembled WGS sequence"/>
</dbReference>
<accession>A0A0R3QJ77</accession>
<evidence type="ECO:0000256" key="1">
    <source>
        <dbReference type="SAM" id="MobiDB-lite"/>
    </source>
</evidence>